<feature type="compositionally biased region" description="Low complexity" evidence="1">
    <location>
        <begin position="69"/>
        <end position="93"/>
    </location>
</feature>
<dbReference type="OMA" id="APAPAMW"/>
<dbReference type="GO" id="GO:0005634">
    <property type="term" value="C:nucleus"/>
    <property type="evidence" value="ECO:0007669"/>
    <property type="project" value="TreeGrafter"/>
</dbReference>
<dbReference type="PANTHER" id="PTHR35663:SF1">
    <property type="entry name" value="TESTIS DEVELOPMENT-RELATED PROTEIN"/>
    <property type="match status" value="1"/>
</dbReference>
<feature type="compositionally biased region" description="Basic and acidic residues" evidence="1">
    <location>
        <begin position="215"/>
        <end position="225"/>
    </location>
</feature>
<sequence length="458" mass="47972">PAGVHGWLHGWLKQQVHWQAHGQGTRVGAPGPFAQSSGHLWRSAGAATPSTQTGPAPPQSAPRHPQRHPPATAGQAAPSAPSTASALGGSLSRAPPPVPAGSCGARQGCCRRARRCCRGDDGQPPLPVLPPRKHGSSAAAAGGDGSGGERRQVRSGGGRRLPARPGPALPTPPPRTDRPHPRLHPQAGGRGGGGGRAPGAARQLLPPSLPAGSPRRGDSPAERSRSCRGCGAAPGPAAARSLPGRSGAAPAPAMWKLNKSSKVLLDDSPEEEETRPRGPPPAAAFAAPQNKDQFLHDEVSSSVSHLATKVQGASFRGWKEVTSMFNKDDEQQLLAGCKSPKSKGTNLKLKEEMKSEKKPGFWDSLVIKQNVPSRKPDEIEGWEPPRITTADSASDAATPLSDYTPWSGWEDETKGSTKYTNLASSGNSSRWSIKSAGKLVSIRRQSKGNLTDNWEELE</sequence>
<dbReference type="GO" id="GO:0007283">
    <property type="term" value="P:spermatogenesis"/>
    <property type="evidence" value="ECO:0007669"/>
    <property type="project" value="InterPro"/>
</dbReference>
<reference evidence="3" key="1">
    <citation type="submission" date="2019-10" db="EMBL/GenBank/DDBJ databases">
        <title>Corvus moneduloides (New Caledonian crow) genome, bCorMon1, primary haplotype.</title>
        <authorList>
            <person name="Rutz C."/>
            <person name="Fungtammasan C."/>
            <person name="Mountcastle J."/>
            <person name="Formenti G."/>
            <person name="Chow W."/>
            <person name="Howe K."/>
            <person name="Steele M.P."/>
            <person name="Fernandes J."/>
            <person name="Gilbert M.T.P."/>
            <person name="Fedrigo O."/>
            <person name="Jarvis E.D."/>
            <person name="Gemmell N."/>
        </authorList>
    </citation>
    <scope>NUCLEOTIDE SEQUENCE [LARGE SCALE GENOMIC DNA]</scope>
</reference>
<feature type="compositionally biased region" description="Polar residues" evidence="1">
    <location>
        <begin position="416"/>
        <end position="432"/>
    </location>
</feature>
<reference evidence="2" key="2">
    <citation type="submission" date="2025-08" db="UniProtKB">
        <authorList>
            <consortium name="Ensembl"/>
        </authorList>
    </citation>
    <scope>IDENTIFICATION</scope>
</reference>
<evidence type="ECO:0000256" key="1">
    <source>
        <dbReference type="SAM" id="MobiDB-lite"/>
    </source>
</evidence>
<feature type="compositionally biased region" description="Low complexity" evidence="1">
    <location>
        <begin position="388"/>
        <end position="402"/>
    </location>
</feature>
<gene>
    <name evidence="2" type="primary">TDRP</name>
</gene>
<proteinExistence type="predicted"/>
<accession>A0A8C3DH93</accession>
<reference evidence="2" key="3">
    <citation type="submission" date="2025-09" db="UniProtKB">
        <authorList>
            <consortium name="Ensembl"/>
        </authorList>
    </citation>
    <scope>IDENTIFICATION</scope>
</reference>
<feature type="compositionally biased region" description="Pro residues" evidence="1">
    <location>
        <begin position="164"/>
        <end position="174"/>
    </location>
</feature>
<feature type="compositionally biased region" description="Low complexity" evidence="1">
    <location>
        <begin position="227"/>
        <end position="240"/>
    </location>
</feature>
<feature type="region of interest" description="Disordered" evidence="1">
    <location>
        <begin position="374"/>
        <end position="432"/>
    </location>
</feature>
<dbReference type="AlphaFoldDB" id="A0A8C3DH93"/>
<dbReference type="Pfam" id="PF15683">
    <property type="entry name" value="TDRP"/>
    <property type="match status" value="1"/>
</dbReference>
<feature type="region of interest" description="Disordered" evidence="1">
    <location>
        <begin position="22"/>
        <end position="105"/>
    </location>
</feature>
<organism evidence="2 3">
    <name type="scientific">Corvus moneduloides</name>
    <name type="common">New Caledonian crow</name>
    <dbReference type="NCBI Taxonomy" id="1196302"/>
    <lineage>
        <taxon>Eukaryota</taxon>
        <taxon>Metazoa</taxon>
        <taxon>Chordata</taxon>
        <taxon>Craniata</taxon>
        <taxon>Vertebrata</taxon>
        <taxon>Euteleostomi</taxon>
        <taxon>Archelosauria</taxon>
        <taxon>Archosauria</taxon>
        <taxon>Dinosauria</taxon>
        <taxon>Saurischia</taxon>
        <taxon>Theropoda</taxon>
        <taxon>Coelurosauria</taxon>
        <taxon>Aves</taxon>
        <taxon>Neognathae</taxon>
        <taxon>Neoaves</taxon>
        <taxon>Telluraves</taxon>
        <taxon>Australaves</taxon>
        <taxon>Passeriformes</taxon>
        <taxon>Corvoidea</taxon>
        <taxon>Corvidae</taxon>
        <taxon>Corvus</taxon>
    </lineage>
</organism>
<dbReference type="Ensembl" id="ENSCMUT00000037311.1">
    <property type="protein sequence ID" value="ENSCMUP00000028816.1"/>
    <property type="gene ID" value="ENSCMUG00000018818.1"/>
</dbReference>
<keyword evidence="3" id="KW-1185">Reference proteome</keyword>
<dbReference type="GO" id="GO:0005829">
    <property type="term" value="C:cytosol"/>
    <property type="evidence" value="ECO:0007669"/>
    <property type="project" value="TreeGrafter"/>
</dbReference>
<feature type="compositionally biased region" description="Gly residues" evidence="1">
    <location>
        <begin position="188"/>
        <end position="197"/>
    </location>
</feature>
<evidence type="ECO:0000313" key="2">
    <source>
        <dbReference type="Ensembl" id="ENSCMUP00000028816.1"/>
    </source>
</evidence>
<evidence type="ECO:0000313" key="3">
    <source>
        <dbReference type="Proteomes" id="UP000694553"/>
    </source>
</evidence>
<feature type="region of interest" description="Disordered" evidence="1">
    <location>
        <begin position="120"/>
        <end position="292"/>
    </location>
</feature>
<feature type="region of interest" description="Disordered" evidence="1">
    <location>
        <begin position="335"/>
        <end position="354"/>
    </location>
</feature>
<name>A0A8C3DH93_CORMO</name>
<dbReference type="Proteomes" id="UP000694553">
    <property type="component" value="Unassembled WGS sequence"/>
</dbReference>
<dbReference type="PANTHER" id="PTHR35663">
    <property type="entry name" value="TESTIS DEVELOPMENT-RELATED PROTEIN-RELATED"/>
    <property type="match status" value="1"/>
</dbReference>
<protein>
    <submittedName>
        <fullName evidence="2">Testis development related protein</fullName>
    </submittedName>
</protein>
<dbReference type="InterPro" id="IPR031399">
    <property type="entry name" value="TDRP"/>
</dbReference>